<name>A0ABR0SCQ3_9HYPO</name>
<accession>A0ABR0SCQ3</accession>
<feature type="compositionally biased region" description="Polar residues" evidence="1">
    <location>
        <begin position="1"/>
        <end position="13"/>
    </location>
</feature>
<feature type="compositionally biased region" description="Polar residues" evidence="1">
    <location>
        <begin position="681"/>
        <end position="693"/>
    </location>
</feature>
<dbReference type="Proteomes" id="UP001338125">
    <property type="component" value="Unassembled WGS sequence"/>
</dbReference>
<dbReference type="InterPro" id="IPR011011">
    <property type="entry name" value="Znf_FYVE_PHD"/>
</dbReference>
<feature type="compositionally biased region" description="Basic and acidic residues" evidence="1">
    <location>
        <begin position="42"/>
        <end position="59"/>
    </location>
</feature>
<reference evidence="2 3" key="1">
    <citation type="submission" date="2024-01" db="EMBL/GenBank/DDBJ databases">
        <title>Complete genome of Cladobotryum mycophilum ATHUM6906.</title>
        <authorList>
            <person name="Christinaki A.C."/>
            <person name="Myridakis A.I."/>
            <person name="Kouvelis V.N."/>
        </authorList>
    </citation>
    <scope>NUCLEOTIDE SEQUENCE [LARGE SCALE GENOMIC DNA]</scope>
    <source>
        <strain evidence="2 3">ATHUM6906</strain>
    </source>
</reference>
<feature type="compositionally biased region" description="Basic and acidic residues" evidence="1">
    <location>
        <begin position="601"/>
        <end position="612"/>
    </location>
</feature>
<feature type="compositionally biased region" description="Low complexity" evidence="1">
    <location>
        <begin position="86"/>
        <end position="100"/>
    </location>
</feature>
<feature type="compositionally biased region" description="Polar residues" evidence="1">
    <location>
        <begin position="768"/>
        <end position="790"/>
    </location>
</feature>
<sequence>MAHPSSLQNQRDQVPSGIVEARIQQLTNMASPDRSKSQASPSRREDDRTCSPDCRRTRLELSASPPVGHAYTGEASKAGSVRTRQNIRSSKSSNSIGRSNLVKSPLRHSHTVNSRRQDVTISSSQLELPASSREPHSSSLGSQTNTPIAQEVTNQQQGVLDIFDIYGVARPEGWLSDDEQRPVSRTRTIQICHSCGESLHSRTRCVKCGHEFCVKCTSEIVEEEVKVEDNEGFTTHPNTPHGVKDDGLGASQHQHVREHREYTTDQQDAIAAEQSSVHGLTDRSGRSSKSRRNRTIAIRHEAEETGTEVEPLNRLSDCIPHQYTERHHSEFLTSERCAETRCPTCQVGKYPARHCICCAAMRSLERRQTTGDVGLNNDGRNQSSNTTTAEKQREKSTKDPKARKEFSGTSASLLSGYITSAEASRTHSPSGSKGIRVIYESKGKGSAKDMRVSSPLPLGSHNLMLDRTMKAPAHRRMHDLSEDAAIVQRPLFRPHEIDKDIFFTPSGRDGLRMAKTVSGEQHGESSKAPKLAIDGIQIQDSEGSSDFSISRDPTPFPPKTPESSRRMSLLRELQAASTPHGHAKHRHERNITESSPSQKGFRSDPWPRHKRVEEVDLATPTKASKKAPWTRHSLKKVVGNVSRDSQRDMEMSDLSAWKRQLKEVDKQGNLEGLSPAMTPTPLASDSKLSSHLSPKTPHRHVGRSSDICLQCSSTSSPLLQSKDQTAGFDIESQSTNRRAGSQDSKLKEETDKYFSIQGNEQGVEPLKSSVSGEQQTKYSSVKQMDLNNETGLKKDKGKNVVYKQGESVEGMPQQQKEKSKTSSGSFNTKSRASSSQHTCEWRTRYIGLTSELEQLKTELNALEDQTCQHGEDVGSGNESNQHVCDDSGIEGLTVIVHRRYKEDIVLNTDLRDEKGKGKA</sequence>
<dbReference type="SUPFAM" id="SSF57903">
    <property type="entry name" value="FYVE/PHD zinc finger"/>
    <property type="match status" value="1"/>
</dbReference>
<protein>
    <recommendedName>
        <fullName evidence="4">FYVE-type domain-containing protein</fullName>
    </recommendedName>
</protein>
<feature type="region of interest" description="Disordered" evidence="1">
    <location>
        <begin position="1"/>
        <end position="144"/>
    </location>
</feature>
<proteinExistence type="predicted"/>
<feature type="compositionally biased region" description="Polar residues" evidence="1">
    <location>
        <begin position="821"/>
        <end position="837"/>
    </location>
</feature>
<evidence type="ECO:0000313" key="3">
    <source>
        <dbReference type="Proteomes" id="UP001338125"/>
    </source>
</evidence>
<feature type="region of interest" description="Disordered" evidence="1">
    <location>
        <begin position="231"/>
        <end position="308"/>
    </location>
</feature>
<feature type="compositionally biased region" description="Polar residues" evidence="1">
    <location>
        <begin position="111"/>
        <end position="126"/>
    </location>
</feature>
<organism evidence="2 3">
    <name type="scientific">Cladobotryum mycophilum</name>
    <dbReference type="NCBI Taxonomy" id="491253"/>
    <lineage>
        <taxon>Eukaryota</taxon>
        <taxon>Fungi</taxon>
        <taxon>Dikarya</taxon>
        <taxon>Ascomycota</taxon>
        <taxon>Pezizomycotina</taxon>
        <taxon>Sordariomycetes</taxon>
        <taxon>Hypocreomycetidae</taxon>
        <taxon>Hypocreales</taxon>
        <taxon>Hypocreaceae</taxon>
        <taxon>Cladobotryum</taxon>
    </lineage>
</organism>
<feature type="region of interest" description="Disordered" evidence="1">
    <location>
        <begin position="665"/>
        <end position="837"/>
    </location>
</feature>
<feature type="region of interest" description="Disordered" evidence="1">
    <location>
        <begin position="369"/>
        <end position="407"/>
    </location>
</feature>
<comment type="caution">
    <text evidence="2">The sequence shown here is derived from an EMBL/GenBank/DDBJ whole genome shotgun (WGS) entry which is preliminary data.</text>
</comment>
<feature type="compositionally biased region" description="Polar residues" evidence="1">
    <location>
        <begin position="731"/>
        <end position="743"/>
    </location>
</feature>
<dbReference type="EMBL" id="JAVFKD010000014">
    <property type="protein sequence ID" value="KAK5989947.1"/>
    <property type="molecule type" value="Genomic_DNA"/>
</dbReference>
<feature type="region of interest" description="Disordered" evidence="1">
    <location>
        <begin position="542"/>
        <end position="612"/>
    </location>
</feature>
<feature type="compositionally biased region" description="Polar residues" evidence="1">
    <location>
        <begin position="378"/>
        <end position="389"/>
    </location>
</feature>
<evidence type="ECO:0000256" key="1">
    <source>
        <dbReference type="SAM" id="MobiDB-lite"/>
    </source>
</evidence>
<feature type="compositionally biased region" description="Basic and acidic residues" evidence="1">
    <location>
        <begin position="390"/>
        <end position="406"/>
    </location>
</feature>
<evidence type="ECO:0008006" key="4">
    <source>
        <dbReference type="Google" id="ProtNLM"/>
    </source>
</evidence>
<keyword evidence="3" id="KW-1185">Reference proteome</keyword>
<gene>
    <name evidence="2" type="ORF">PT974_08210</name>
</gene>
<feature type="compositionally biased region" description="Polar residues" evidence="1">
    <location>
        <begin position="710"/>
        <end position="724"/>
    </location>
</feature>
<evidence type="ECO:0000313" key="2">
    <source>
        <dbReference type="EMBL" id="KAK5989947.1"/>
    </source>
</evidence>